<sequence>MLIGTRQGARDVQEGRLLRWRSRIDKVTWAQFRWTPYDTPEIQARILNWMCSQPEVHTCRSAVPVVCFNYVGMHHINRVIRQYGGKQPFPRHPVDVTRFMTSTARGDDVWWPTRLQIWYDG</sequence>
<keyword evidence="3" id="KW-1185">Reference proteome</keyword>
<protein>
    <recommendedName>
        <fullName evidence="1">Aminotransferase-like plant mobile domain-containing protein</fullName>
    </recommendedName>
</protein>
<evidence type="ECO:0000259" key="1">
    <source>
        <dbReference type="Pfam" id="PF10536"/>
    </source>
</evidence>
<proteinExistence type="predicted"/>
<comment type="caution">
    <text evidence="2">The sequence shown here is derived from an EMBL/GenBank/DDBJ whole genome shotgun (WGS) entry which is preliminary data.</text>
</comment>
<evidence type="ECO:0000313" key="2">
    <source>
        <dbReference type="EMBL" id="MED6131566.1"/>
    </source>
</evidence>
<reference evidence="2 3" key="1">
    <citation type="journal article" date="2023" name="Plants (Basel)">
        <title>Bridging the Gap: Combining Genomics and Transcriptomics Approaches to Understand Stylosanthes scabra, an Orphan Legume from the Brazilian Caatinga.</title>
        <authorList>
            <person name="Ferreira-Neto J.R.C."/>
            <person name="da Silva M.D."/>
            <person name="Binneck E."/>
            <person name="de Melo N.F."/>
            <person name="da Silva R.H."/>
            <person name="de Melo A.L.T.M."/>
            <person name="Pandolfi V."/>
            <person name="Bustamante F.O."/>
            <person name="Brasileiro-Vidal A.C."/>
            <person name="Benko-Iseppon A.M."/>
        </authorList>
    </citation>
    <scope>NUCLEOTIDE SEQUENCE [LARGE SCALE GENOMIC DNA]</scope>
    <source>
        <tissue evidence="2">Leaves</tissue>
    </source>
</reference>
<dbReference type="Pfam" id="PF10536">
    <property type="entry name" value="PMD"/>
    <property type="match status" value="1"/>
</dbReference>
<accession>A0ABU6S623</accession>
<dbReference type="Proteomes" id="UP001341840">
    <property type="component" value="Unassembled WGS sequence"/>
</dbReference>
<dbReference type="InterPro" id="IPR019557">
    <property type="entry name" value="AminoTfrase-like_pln_mobile"/>
</dbReference>
<name>A0ABU6S623_9FABA</name>
<organism evidence="2 3">
    <name type="scientific">Stylosanthes scabra</name>
    <dbReference type="NCBI Taxonomy" id="79078"/>
    <lineage>
        <taxon>Eukaryota</taxon>
        <taxon>Viridiplantae</taxon>
        <taxon>Streptophyta</taxon>
        <taxon>Embryophyta</taxon>
        <taxon>Tracheophyta</taxon>
        <taxon>Spermatophyta</taxon>
        <taxon>Magnoliopsida</taxon>
        <taxon>eudicotyledons</taxon>
        <taxon>Gunneridae</taxon>
        <taxon>Pentapetalae</taxon>
        <taxon>rosids</taxon>
        <taxon>fabids</taxon>
        <taxon>Fabales</taxon>
        <taxon>Fabaceae</taxon>
        <taxon>Papilionoideae</taxon>
        <taxon>50 kb inversion clade</taxon>
        <taxon>dalbergioids sensu lato</taxon>
        <taxon>Dalbergieae</taxon>
        <taxon>Pterocarpus clade</taxon>
        <taxon>Stylosanthes</taxon>
    </lineage>
</organism>
<feature type="domain" description="Aminotransferase-like plant mobile" evidence="1">
    <location>
        <begin position="13"/>
        <end position="93"/>
    </location>
</feature>
<evidence type="ECO:0000313" key="3">
    <source>
        <dbReference type="Proteomes" id="UP001341840"/>
    </source>
</evidence>
<gene>
    <name evidence="2" type="ORF">PIB30_010886</name>
</gene>
<dbReference type="EMBL" id="JASCZI010060441">
    <property type="protein sequence ID" value="MED6131566.1"/>
    <property type="molecule type" value="Genomic_DNA"/>
</dbReference>